<dbReference type="Gene3D" id="3.30.750.24">
    <property type="entry name" value="STAS domain"/>
    <property type="match status" value="1"/>
</dbReference>
<dbReference type="Pfam" id="PF13466">
    <property type="entry name" value="STAS_2"/>
    <property type="match status" value="1"/>
</dbReference>
<dbReference type="EMBL" id="CP003053">
    <property type="protein sequence ID" value="AFM17454.1"/>
    <property type="molecule type" value="Genomic_DNA"/>
</dbReference>
<dbReference type="InterPro" id="IPR002645">
    <property type="entry name" value="STAS_dom"/>
</dbReference>
<sequence length="227" mass="23356">MSVADSGHRKTAAADERRGRGLPIAQMLLPDLRIRREQNGTTVDATHKLSRLAHVIADPKTAPRTAALLARPFDLGVFDGCAGVTGDVDTRAAPVLAGFLTRQSRAGTRPIRVDLSAVTHLGSAALSVLADACRLAERQNSTCALIAPPGGTAHHVLSLVGLPTATDGPAGAAIPRTGAGPQPPPRPGLPPPSLGLTGLSITKVRPQPPLSHHQHQYGLLGVAPPGP</sequence>
<dbReference type="RefSeq" id="WP_014815932.1">
    <property type="nucleotide sequence ID" value="NC_018027.1"/>
</dbReference>
<proteinExistence type="predicted"/>
<reference evidence="3 4" key="1">
    <citation type="submission" date="2012-06" db="EMBL/GenBank/DDBJ databases">
        <title>Complete sequence of chromosome of Mycobacterium chubuense NBB4.</title>
        <authorList>
            <consortium name="US DOE Joint Genome Institute"/>
            <person name="Lucas S."/>
            <person name="Han J."/>
            <person name="Lapidus A."/>
            <person name="Cheng J.-F."/>
            <person name="Goodwin L."/>
            <person name="Pitluck S."/>
            <person name="Peters L."/>
            <person name="Mikhailova N."/>
            <person name="Teshima H."/>
            <person name="Detter J.C."/>
            <person name="Han C."/>
            <person name="Tapia R."/>
            <person name="Land M."/>
            <person name="Hauser L."/>
            <person name="Kyrpides N."/>
            <person name="Ivanova N."/>
            <person name="Pagani I."/>
            <person name="Mattes T."/>
            <person name="Holmes A."/>
            <person name="Rutledge P."/>
            <person name="Paulsen I."/>
            <person name="Coleman N."/>
            <person name="Woyke T."/>
        </authorList>
    </citation>
    <scope>NUCLEOTIDE SEQUENCE [LARGE SCALE GENOMIC DNA]</scope>
    <source>
        <strain evidence="3 4">NBB4</strain>
    </source>
</reference>
<dbReference type="InterPro" id="IPR058548">
    <property type="entry name" value="MlaB-like_STAS"/>
</dbReference>
<evidence type="ECO:0000313" key="4">
    <source>
        <dbReference type="Proteomes" id="UP000006057"/>
    </source>
</evidence>
<evidence type="ECO:0000256" key="1">
    <source>
        <dbReference type="SAM" id="MobiDB-lite"/>
    </source>
</evidence>
<dbReference type="InterPro" id="IPR036890">
    <property type="entry name" value="HATPase_C_sf"/>
</dbReference>
<accession>I4BJJ7</accession>
<dbReference type="AlphaFoldDB" id="I4BJJ7"/>
<dbReference type="KEGG" id="mcb:Mycch_2689"/>
<feature type="domain" description="STAS" evidence="2">
    <location>
        <begin position="84"/>
        <end position="162"/>
    </location>
</feature>
<gene>
    <name evidence="3" type="ordered locus">Mycch_2689</name>
</gene>
<dbReference type="OrthoDB" id="163538at2"/>
<feature type="compositionally biased region" description="Pro residues" evidence="1">
    <location>
        <begin position="181"/>
        <end position="193"/>
    </location>
</feature>
<dbReference type="Proteomes" id="UP000006057">
    <property type="component" value="Chromosome"/>
</dbReference>
<evidence type="ECO:0000313" key="3">
    <source>
        <dbReference type="EMBL" id="AFM17454.1"/>
    </source>
</evidence>
<dbReference type="InterPro" id="IPR036513">
    <property type="entry name" value="STAS_dom_sf"/>
</dbReference>
<dbReference type="Gene3D" id="3.30.565.10">
    <property type="entry name" value="Histidine kinase-like ATPase, C-terminal domain"/>
    <property type="match status" value="1"/>
</dbReference>
<dbReference type="PROSITE" id="PS50801">
    <property type="entry name" value="STAS"/>
    <property type="match status" value="1"/>
</dbReference>
<dbReference type="eggNOG" id="COG1366">
    <property type="taxonomic scope" value="Bacteria"/>
</dbReference>
<dbReference type="PATRIC" id="fig|710421.3.peg.2675"/>
<dbReference type="STRING" id="710421.Mycch_2689"/>
<organism evidence="3 4">
    <name type="scientific">Mycolicibacterium chubuense (strain NBB4)</name>
    <name type="common">Mycobacterium chubuense</name>
    <dbReference type="NCBI Taxonomy" id="710421"/>
    <lineage>
        <taxon>Bacteria</taxon>
        <taxon>Bacillati</taxon>
        <taxon>Actinomycetota</taxon>
        <taxon>Actinomycetes</taxon>
        <taxon>Mycobacteriales</taxon>
        <taxon>Mycobacteriaceae</taxon>
        <taxon>Mycolicibacterium</taxon>
    </lineage>
</organism>
<protein>
    <recommendedName>
        <fullName evidence="2">STAS domain-containing protein</fullName>
    </recommendedName>
</protein>
<name>I4BJJ7_MYCCN</name>
<feature type="region of interest" description="Disordered" evidence="1">
    <location>
        <begin position="167"/>
        <end position="227"/>
    </location>
</feature>
<evidence type="ECO:0000259" key="2">
    <source>
        <dbReference type="PROSITE" id="PS50801"/>
    </source>
</evidence>
<dbReference type="CDD" id="cd07043">
    <property type="entry name" value="STAS_anti-anti-sigma_factors"/>
    <property type="match status" value="1"/>
</dbReference>
<keyword evidence="4" id="KW-1185">Reference proteome</keyword>
<dbReference type="SUPFAM" id="SSF52091">
    <property type="entry name" value="SpoIIaa-like"/>
    <property type="match status" value="1"/>
</dbReference>
<dbReference type="HOGENOM" id="CLU_1218660_0_0_11"/>